<dbReference type="AlphaFoldDB" id="A0A4D6L1X7"/>
<evidence type="ECO:0000256" key="11">
    <source>
        <dbReference type="ARBA" id="ARBA00030645"/>
    </source>
</evidence>
<evidence type="ECO:0000313" key="15">
    <source>
        <dbReference type="EMBL" id="QCD82464.1"/>
    </source>
</evidence>
<dbReference type="PANTHER" id="PTHR43523:SF12">
    <property type="entry name" value="GLUCOSE-1-PHOSPHATE ADENYLYLTRANSFERASE LARGE SUBUNIT 1, CHLOROPLASTIC-RELATED"/>
    <property type="match status" value="1"/>
</dbReference>
<keyword evidence="6" id="KW-0021">Allosteric enzyme</keyword>
<feature type="domain" description="Nucleotidyl transferase" evidence="14">
    <location>
        <begin position="11"/>
        <end position="72"/>
    </location>
</feature>
<dbReference type="GO" id="GO:0008878">
    <property type="term" value="F:glucose-1-phosphate adenylyltransferase activity"/>
    <property type="evidence" value="ECO:0007669"/>
    <property type="project" value="UniProtKB-EC"/>
</dbReference>
<sequence length="81" mass="9863">MPGEVRKNWFRGTIDVIRQFILVFEDAKYMNVEHILILFGDHLYRMDYMDFVQRHVDTNVDIRVSCVPMDDKYLYVKIYNI</sequence>
<protein>
    <recommendedName>
        <fullName evidence="5">glucose-1-phosphate adenylyltransferase</fullName>
        <ecNumber evidence="5">2.7.7.27</ecNumber>
    </recommendedName>
    <alternativeName>
        <fullName evidence="13">ADP-glucose pyrophosphorylase</fullName>
    </alternativeName>
    <alternativeName>
        <fullName evidence="12">ADP-glucose synthase</fullName>
    </alternativeName>
    <alternativeName>
        <fullName evidence="11">Alpha-D-glucose-1-phosphate adenyl transferase</fullName>
    </alternativeName>
</protein>
<dbReference type="EC" id="2.7.7.27" evidence="5"/>
<comment type="catalytic activity">
    <reaction evidence="1">
        <text>alpha-D-glucose 1-phosphate + ATP + H(+) = ADP-alpha-D-glucose + diphosphate</text>
        <dbReference type="Rhea" id="RHEA:12120"/>
        <dbReference type="ChEBI" id="CHEBI:15378"/>
        <dbReference type="ChEBI" id="CHEBI:30616"/>
        <dbReference type="ChEBI" id="CHEBI:33019"/>
        <dbReference type="ChEBI" id="CHEBI:57498"/>
        <dbReference type="ChEBI" id="CHEBI:58601"/>
        <dbReference type="EC" id="2.7.7.27"/>
    </reaction>
</comment>
<evidence type="ECO:0000256" key="13">
    <source>
        <dbReference type="ARBA" id="ARBA00032494"/>
    </source>
</evidence>
<dbReference type="Gene3D" id="3.90.550.10">
    <property type="entry name" value="Spore Coat Polysaccharide Biosynthesis Protein SpsA, Chain A"/>
    <property type="match status" value="1"/>
</dbReference>
<evidence type="ECO:0000256" key="7">
    <source>
        <dbReference type="ARBA" id="ARBA00022679"/>
    </source>
</evidence>
<evidence type="ECO:0000256" key="9">
    <source>
        <dbReference type="ARBA" id="ARBA00022741"/>
    </source>
</evidence>
<gene>
    <name evidence="15" type="ORF">DEO72_LG2g2802</name>
</gene>
<evidence type="ECO:0000259" key="14">
    <source>
        <dbReference type="Pfam" id="PF00483"/>
    </source>
</evidence>
<evidence type="ECO:0000256" key="2">
    <source>
        <dbReference type="ARBA" id="ARBA00002231"/>
    </source>
</evidence>
<organism evidence="15 16">
    <name type="scientific">Vigna unguiculata</name>
    <name type="common">Cowpea</name>
    <dbReference type="NCBI Taxonomy" id="3917"/>
    <lineage>
        <taxon>Eukaryota</taxon>
        <taxon>Viridiplantae</taxon>
        <taxon>Streptophyta</taxon>
        <taxon>Embryophyta</taxon>
        <taxon>Tracheophyta</taxon>
        <taxon>Spermatophyta</taxon>
        <taxon>Magnoliopsida</taxon>
        <taxon>eudicotyledons</taxon>
        <taxon>Gunneridae</taxon>
        <taxon>Pentapetalae</taxon>
        <taxon>rosids</taxon>
        <taxon>fabids</taxon>
        <taxon>Fabales</taxon>
        <taxon>Fabaceae</taxon>
        <taxon>Papilionoideae</taxon>
        <taxon>50 kb inversion clade</taxon>
        <taxon>NPAAA clade</taxon>
        <taxon>indigoferoid/millettioid clade</taxon>
        <taxon>Phaseoleae</taxon>
        <taxon>Vigna</taxon>
    </lineage>
</organism>
<reference evidence="15 16" key="1">
    <citation type="submission" date="2019-04" db="EMBL/GenBank/DDBJ databases">
        <title>An improved genome assembly and genetic linkage map for asparagus bean, Vigna unguiculata ssp. sesquipedialis.</title>
        <authorList>
            <person name="Xia Q."/>
            <person name="Zhang R."/>
            <person name="Dong Y."/>
        </authorList>
    </citation>
    <scope>NUCLEOTIDE SEQUENCE [LARGE SCALE GENOMIC DNA]</scope>
    <source>
        <tissue evidence="15">Leaf</tissue>
    </source>
</reference>
<keyword evidence="16" id="KW-1185">Reference proteome</keyword>
<keyword evidence="10" id="KW-0750">Starch biosynthesis</keyword>
<evidence type="ECO:0000256" key="1">
    <source>
        <dbReference type="ARBA" id="ARBA00000956"/>
    </source>
</evidence>
<evidence type="ECO:0000256" key="10">
    <source>
        <dbReference type="ARBA" id="ARBA00022922"/>
    </source>
</evidence>
<evidence type="ECO:0000256" key="12">
    <source>
        <dbReference type="ARBA" id="ARBA00030817"/>
    </source>
</evidence>
<dbReference type="EMBL" id="CP039346">
    <property type="protein sequence ID" value="QCD82464.1"/>
    <property type="molecule type" value="Genomic_DNA"/>
</dbReference>
<evidence type="ECO:0000256" key="3">
    <source>
        <dbReference type="ARBA" id="ARBA00004727"/>
    </source>
</evidence>
<dbReference type="GO" id="GO:0005978">
    <property type="term" value="P:glycogen biosynthetic process"/>
    <property type="evidence" value="ECO:0007669"/>
    <property type="project" value="InterPro"/>
</dbReference>
<name>A0A4D6L1X7_VIGUN</name>
<dbReference type="SUPFAM" id="SSF53448">
    <property type="entry name" value="Nucleotide-diphospho-sugar transferases"/>
    <property type="match status" value="1"/>
</dbReference>
<keyword evidence="7 15" id="KW-0808">Transferase</keyword>
<dbReference type="Pfam" id="PF00483">
    <property type="entry name" value="NTP_transferase"/>
    <property type="match status" value="1"/>
</dbReference>
<proteinExistence type="inferred from homology"/>
<dbReference type="GO" id="GO:0019252">
    <property type="term" value="P:starch biosynthetic process"/>
    <property type="evidence" value="ECO:0007669"/>
    <property type="project" value="UniProtKB-KW"/>
</dbReference>
<evidence type="ECO:0000256" key="6">
    <source>
        <dbReference type="ARBA" id="ARBA00022533"/>
    </source>
</evidence>
<dbReference type="PANTHER" id="PTHR43523">
    <property type="entry name" value="GLUCOSE-1-PHOSPHATE ADENYLYLTRANSFERASE-RELATED"/>
    <property type="match status" value="1"/>
</dbReference>
<evidence type="ECO:0000256" key="4">
    <source>
        <dbReference type="ARBA" id="ARBA00010443"/>
    </source>
</evidence>
<dbReference type="GO" id="GO:0000166">
    <property type="term" value="F:nucleotide binding"/>
    <property type="evidence" value="ECO:0007669"/>
    <property type="project" value="UniProtKB-KW"/>
</dbReference>
<comment type="similarity">
    <text evidence="4">Belongs to the bacterial/plant glucose-1-phosphate adenylyltransferase family.</text>
</comment>
<evidence type="ECO:0000256" key="5">
    <source>
        <dbReference type="ARBA" id="ARBA00012460"/>
    </source>
</evidence>
<dbReference type="Proteomes" id="UP000501690">
    <property type="component" value="Linkage Group LG2"/>
</dbReference>
<keyword evidence="8 15" id="KW-0548">Nucleotidyltransferase</keyword>
<evidence type="ECO:0000313" key="16">
    <source>
        <dbReference type="Proteomes" id="UP000501690"/>
    </source>
</evidence>
<comment type="function">
    <text evidence="2">This protein plays a role in synthesis of starch. It catalyzes the synthesis of the activated glycosyl donor, ADP-glucose from Glc-1-P and ATP.</text>
</comment>
<comment type="pathway">
    <text evidence="3">Glycan biosynthesis; starch biosynthesis.</text>
</comment>
<keyword evidence="9" id="KW-0547">Nucleotide-binding</keyword>
<dbReference type="InterPro" id="IPR029044">
    <property type="entry name" value="Nucleotide-diphossugar_trans"/>
</dbReference>
<evidence type="ECO:0000256" key="8">
    <source>
        <dbReference type="ARBA" id="ARBA00022695"/>
    </source>
</evidence>
<accession>A0A4D6L1X7</accession>
<dbReference type="InterPro" id="IPR005835">
    <property type="entry name" value="NTP_transferase_dom"/>
</dbReference>
<dbReference type="InterPro" id="IPR011831">
    <property type="entry name" value="ADP-Glc_PPase"/>
</dbReference>